<evidence type="ECO:0000313" key="12">
    <source>
        <dbReference type="RefSeq" id="XP_055893906.1"/>
    </source>
</evidence>
<dbReference type="RefSeq" id="XP_055893901.1">
    <property type="nucleotide sequence ID" value="XM_056037926.1"/>
</dbReference>
<gene>
    <name evidence="4 5 6 7 8 9 10 11 12 13" type="primary">LOC106064390</name>
</gene>
<dbReference type="RefSeq" id="XP_055893899.1">
    <property type="nucleotide sequence ID" value="XM_056037924.1"/>
</dbReference>
<dbReference type="RefSeq" id="XP_055893906.1">
    <property type="nucleotide sequence ID" value="XM_056037931.1"/>
</dbReference>
<dbReference type="RefSeq" id="XP_055893900.1">
    <property type="nucleotide sequence ID" value="XM_056037925.1"/>
</dbReference>
<evidence type="ECO:0000313" key="5">
    <source>
        <dbReference type="RefSeq" id="XP_055893899.1"/>
    </source>
</evidence>
<evidence type="ECO:0000256" key="2">
    <source>
        <dbReference type="SAM" id="Phobius"/>
    </source>
</evidence>
<evidence type="ECO:0000313" key="8">
    <source>
        <dbReference type="RefSeq" id="XP_055893902.1"/>
    </source>
</evidence>
<evidence type="ECO:0000313" key="3">
    <source>
        <dbReference type="Proteomes" id="UP001165740"/>
    </source>
</evidence>
<evidence type="ECO:0000256" key="1">
    <source>
        <dbReference type="SAM" id="MobiDB-lite"/>
    </source>
</evidence>
<dbReference type="PANTHER" id="PTHR11683">
    <property type="entry name" value="MYELIN PROTEOLIPID"/>
    <property type="match status" value="1"/>
</dbReference>
<keyword evidence="3" id="KW-1185">Reference proteome</keyword>
<dbReference type="OrthoDB" id="9993736at2759"/>
<dbReference type="GeneID" id="106064390"/>
<keyword evidence="2" id="KW-1133">Transmembrane helix</keyword>
<keyword evidence="2" id="KW-0472">Membrane</keyword>
<organism evidence="3 13">
    <name type="scientific">Biomphalaria glabrata</name>
    <name type="common">Bloodfluke planorb</name>
    <name type="synonym">Freshwater snail</name>
    <dbReference type="NCBI Taxonomy" id="6526"/>
    <lineage>
        <taxon>Eukaryota</taxon>
        <taxon>Metazoa</taxon>
        <taxon>Spiralia</taxon>
        <taxon>Lophotrochozoa</taxon>
        <taxon>Mollusca</taxon>
        <taxon>Gastropoda</taxon>
        <taxon>Heterobranchia</taxon>
        <taxon>Euthyneura</taxon>
        <taxon>Panpulmonata</taxon>
        <taxon>Hygrophila</taxon>
        <taxon>Lymnaeoidea</taxon>
        <taxon>Planorbidae</taxon>
        <taxon>Biomphalaria</taxon>
    </lineage>
</organism>
<evidence type="ECO:0000313" key="9">
    <source>
        <dbReference type="RefSeq" id="XP_055893903.1"/>
    </source>
</evidence>
<dbReference type="RefSeq" id="XP_055893907.1">
    <property type="nucleotide sequence ID" value="XM_056037932.1"/>
</dbReference>
<evidence type="ECO:0000313" key="11">
    <source>
        <dbReference type="RefSeq" id="XP_055893905.1"/>
    </source>
</evidence>
<dbReference type="GO" id="GO:0031175">
    <property type="term" value="P:neuron projection development"/>
    <property type="evidence" value="ECO:0007669"/>
    <property type="project" value="TreeGrafter"/>
</dbReference>
<keyword evidence="2" id="KW-0812">Transmembrane</keyword>
<feature type="compositionally biased region" description="Basic and acidic residues" evidence="1">
    <location>
        <begin position="14"/>
        <end position="28"/>
    </location>
</feature>
<proteinExistence type="predicted"/>
<sequence length="323" mass="35586">MDSADNDGQVPQENEDRSEKLELKHADSDSANSYVPPPPPMVVPVASEESCDITEEERLKQHEDELPLFDQGPEQPLCEKEQTIGEKVIVEGSGDNCCSSFLKCLGLVPCPSLLSWIILLCGIGCLTGSLLIGTWRTRELLKGDEDLLWFMEYTIIGVTIGMFVIGTLLLTTGHLSTEPTSRRIFNSLTKNRCAQGLNICALVVAYILTIIWILVSVVLATPLVLLINIICIVNPESIDPSLYGFKSGQITRTQFHEDGVNLLITYAIALFGSILIVNSLICFLISISANITHLRDNRFATFNTYSPGEEIHCSKHSVVDTNM</sequence>
<dbReference type="RefSeq" id="XP_055893903.1">
    <property type="nucleotide sequence ID" value="XM_056037928.1"/>
</dbReference>
<dbReference type="RefSeq" id="XP_055893902.1">
    <property type="nucleotide sequence ID" value="XM_056037927.1"/>
</dbReference>
<evidence type="ECO:0000313" key="10">
    <source>
        <dbReference type="RefSeq" id="XP_055893904.1"/>
    </source>
</evidence>
<dbReference type="AlphaFoldDB" id="A0A9W3B318"/>
<dbReference type="InterPro" id="IPR001614">
    <property type="entry name" value="Myelin_PLP"/>
</dbReference>
<evidence type="ECO:0000313" key="7">
    <source>
        <dbReference type="RefSeq" id="XP_055893901.1"/>
    </source>
</evidence>
<protein>
    <submittedName>
        <fullName evidence="4 5">Uncharacterized protein LOC106064390 isoform X1</fullName>
    </submittedName>
</protein>
<name>A0A9W3B318_BIOGL</name>
<dbReference type="Pfam" id="PF01275">
    <property type="entry name" value="Myelin_PLP"/>
    <property type="match status" value="1"/>
</dbReference>
<feature type="transmembrane region" description="Helical" evidence="2">
    <location>
        <begin position="263"/>
        <end position="289"/>
    </location>
</feature>
<feature type="transmembrane region" description="Helical" evidence="2">
    <location>
        <begin position="113"/>
        <end position="133"/>
    </location>
</feature>
<feature type="region of interest" description="Disordered" evidence="1">
    <location>
        <begin position="1"/>
        <end position="49"/>
    </location>
</feature>
<reference evidence="4 5" key="1">
    <citation type="submission" date="2025-04" db="UniProtKB">
        <authorList>
            <consortium name="RefSeq"/>
        </authorList>
    </citation>
    <scope>IDENTIFICATION</scope>
</reference>
<evidence type="ECO:0000313" key="6">
    <source>
        <dbReference type="RefSeq" id="XP_055893900.1"/>
    </source>
</evidence>
<dbReference type="RefSeq" id="XP_055893905.1">
    <property type="nucleotide sequence ID" value="XM_056037930.1"/>
</dbReference>
<feature type="transmembrane region" description="Helical" evidence="2">
    <location>
        <begin position="153"/>
        <end position="175"/>
    </location>
</feature>
<dbReference type="RefSeq" id="XP_055893898.1">
    <property type="nucleotide sequence ID" value="XM_056037923.1"/>
</dbReference>
<dbReference type="GO" id="GO:0005886">
    <property type="term" value="C:plasma membrane"/>
    <property type="evidence" value="ECO:0007669"/>
    <property type="project" value="TreeGrafter"/>
</dbReference>
<dbReference type="Proteomes" id="UP001165740">
    <property type="component" value="Chromosome 8"/>
</dbReference>
<evidence type="ECO:0000313" key="4">
    <source>
        <dbReference type="RefSeq" id="XP_055893898.1"/>
    </source>
</evidence>
<evidence type="ECO:0000313" key="13">
    <source>
        <dbReference type="RefSeq" id="XP_055893907.1"/>
    </source>
</evidence>
<dbReference type="RefSeq" id="XP_055893904.1">
    <property type="nucleotide sequence ID" value="XM_056037929.1"/>
</dbReference>
<dbReference type="PANTHER" id="PTHR11683:SF12">
    <property type="entry name" value="M6, ISOFORM F"/>
    <property type="match status" value="1"/>
</dbReference>
<feature type="transmembrane region" description="Helical" evidence="2">
    <location>
        <begin position="196"/>
        <end position="219"/>
    </location>
</feature>
<accession>A0A9W3B318</accession>